<feature type="compositionally biased region" description="Polar residues" evidence="1">
    <location>
        <begin position="7"/>
        <end position="16"/>
    </location>
</feature>
<reference evidence="2" key="1">
    <citation type="submission" date="2021-02" db="EMBL/GenBank/DDBJ databases">
        <authorList>
            <person name="Nowell W R."/>
        </authorList>
    </citation>
    <scope>NUCLEOTIDE SEQUENCE</scope>
</reference>
<evidence type="ECO:0000313" key="2">
    <source>
        <dbReference type="EMBL" id="CAF1109377.1"/>
    </source>
</evidence>
<dbReference type="AlphaFoldDB" id="A0A814PRC3"/>
<feature type="compositionally biased region" description="Acidic residues" evidence="1">
    <location>
        <begin position="28"/>
        <end position="45"/>
    </location>
</feature>
<dbReference type="EMBL" id="CAJNOJ010000100">
    <property type="protein sequence ID" value="CAF1109377.1"/>
    <property type="molecule type" value="Genomic_DNA"/>
</dbReference>
<sequence>MFHIKQLQRTTSNSPSKPAYNRRRTYEGLDEEPMMDVDEAEDYDNNEFTGCDNNMNSTSGISKRMKQSPRVYK</sequence>
<dbReference type="Proteomes" id="UP000663852">
    <property type="component" value="Unassembled WGS sequence"/>
</dbReference>
<name>A0A814PRC3_ADIRI</name>
<proteinExistence type="predicted"/>
<comment type="caution">
    <text evidence="2">The sequence shown here is derived from an EMBL/GenBank/DDBJ whole genome shotgun (WGS) entry which is preliminary data.</text>
</comment>
<feature type="region of interest" description="Disordered" evidence="1">
    <location>
        <begin position="1"/>
        <end position="73"/>
    </location>
</feature>
<organism evidence="2 3">
    <name type="scientific">Adineta ricciae</name>
    <name type="common">Rotifer</name>
    <dbReference type="NCBI Taxonomy" id="249248"/>
    <lineage>
        <taxon>Eukaryota</taxon>
        <taxon>Metazoa</taxon>
        <taxon>Spiralia</taxon>
        <taxon>Gnathifera</taxon>
        <taxon>Rotifera</taxon>
        <taxon>Eurotatoria</taxon>
        <taxon>Bdelloidea</taxon>
        <taxon>Adinetida</taxon>
        <taxon>Adinetidae</taxon>
        <taxon>Adineta</taxon>
    </lineage>
</organism>
<accession>A0A814PRC3</accession>
<evidence type="ECO:0000313" key="3">
    <source>
        <dbReference type="Proteomes" id="UP000663852"/>
    </source>
</evidence>
<dbReference type="OrthoDB" id="10476970at2759"/>
<feature type="compositionally biased region" description="Basic residues" evidence="1">
    <location>
        <begin position="63"/>
        <end position="73"/>
    </location>
</feature>
<protein>
    <submittedName>
        <fullName evidence="2">Uncharacterized protein</fullName>
    </submittedName>
</protein>
<evidence type="ECO:0000256" key="1">
    <source>
        <dbReference type="SAM" id="MobiDB-lite"/>
    </source>
</evidence>
<gene>
    <name evidence="2" type="ORF">EDS130_LOCUS20424</name>
</gene>
<feature type="compositionally biased region" description="Polar residues" evidence="1">
    <location>
        <begin position="46"/>
        <end position="61"/>
    </location>
</feature>